<dbReference type="Pfam" id="PF01476">
    <property type="entry name" value="LysM"/>
    <property type="match status" value="2"/>
</dbReference>
<reference evidence="7 8" key="1">
    <citation type="submission" date="2024-02" db="EMBL/GenBank/DDBJ databases">
        <title>De novo assembly and annotation of 12 fungi associated with fruit tree decline syndrome in Ontario, Canada.</title>
        <authorList>
            <person name="Sulman M."/>
            <person name="Ellouze W."/>
            <person name="Ilyukhin E."/>
        </authorList>
    </citation>
    <scope>NUCLEOTIDE SEQUENCE [LARGE SCALE GENOMIC DNA]</scope>
    <source>
        <strain evidence="7 8">M11/M66-122</strain>
    </source>
</reference>
<dbReference type="PANTHER" id="PTHR34997">
    <property type="entry name" value="AM15"/>
    <property type="match status" value="1"/>
</dbReference>
<organism evidence="7 8">
    <name type="scientific">Diatrype stigma</name>
    <dbReference type="NCBI Taxonomy" id="117547"/>
    <lineage>
        <taxon>Eukaryota</taxon>
        <taxon>Fungi</taxon>
        <taxon>Dikarya</taxon>
        <taxon>Ascomycota</taxon>
        <taxon>Pezizomycotina</taxon>
        <taxon>Sordariomycetes</taxon>
        <taxon>Xylariomycetidae</taxon>
        <taxon>Xylariales</taxon>
        <taxon>Diatrypaceae</taxon>
        <taxon>Diatrype</taxon>
    </lineage>
</organism>
<dbReference type="InterPro" id="IPR036779">
    <property type="entry name" value="LysM_dom_sf"/>
</dbReference>
<dbReference type="Gene3D" id="3.10.350.10">
    <property type="entry name" value="LysM domain"/>
    <property type="match status" value="2"/>
</dbReference>
<keyword evidence="5" id="KW-0732">Signal</keyword>
<evidence type="ECO:0000313" key="8">
    <source>
        <dbReference type="Proteomes" id="UP001320420"/>
    </source>
</evidence>
<feature type="signal peptide" evidence="5">
    <location>
        <begin position="1"/>
        <end position="17"/>
    </location>
</feature>
<proteinExistence type="inferred from homology"/>
<accession>A0AAN9V6M7</accession>
<evidence type="ECO:0000313" key="7">
    <source>
        <dbReference type="EMBL" id="KAK7755504.1"/>
    </source>
</evidence>
<dbReference type="SMART" id="SM00257">
    <property type="entry name" value="LysM"/>
    <property type="match status" value="2"/>
</dbReference>
<dbReference type="PANTHER" id="PTHR34997:SF1">
    <property type="entry name" value="PEPTIDOGLYCAN-BINDING LYSIN DOMAIN"/>
    <property type="match status" value="1"/>
</dbReference>
<dbReference type="InterPro" id="IPR052210">
    <property type="entry name" value="LysM1-like"/>
</dbReference>
<evidence type="ECO:0000256" key="5">
    <source>
        <dbReference type="SAM" id="SignalP"/>
    </source>
</evidence>
<comment type="similarity">
    <text evidence="3">Belongs to the secreted LysM effector family.</text>
</comment>
<feature type="domain" description="LysM" evidence="6">
    <location>
        <begin position="290"/>
        <end position="339"/>
    </location>
</feature>
<keyword evidence="8" id="KW-1185">Reference proteome</keyword>
<dbReference type="GO" id="GO:0008061">
    <property type="term" value="F:chitin binding"/>
    <property type="evidence" value="ECO:0007669"/>
    <property type="project" value="UniProtKB-KW"/>
</dbReference>
<feature type="region of interest" description="Disordered" evidence="4">
    <location>
        <begin position="344"/>
        <end position="405"/>
    </location>
</feature>
<dbReference type="AlphaFoldDB" id="A0AAN9V6M7"/>
<feature type="domain" description="LysM" evidence="6">
    <location>
        <begin position="196"/>
        <end position="242"/>
    </location>
</feature>
<gene>
    <name evidence="7" type="ORF">SLS62_002436</name>
</gene>
<evidence type="ECO:0000256" key="1">
    <source>
        <dbReference type="ARBA" id="ARBA00022669"/>
    </source>
</evidence>
<sequence>MLGTFIVLLVLCTIGWTAQPRNNRNFFPSANVSATTLLSIPQVTVYIRTTTTAREQEWFEDTPRTLSKAIHYALSNGTEITDREVQSDFIPVPGSGNEGPHERPRDLTSRLGSQPQGASRAFRNDSSKSTISESISSQIATNISPNIIASASASDLKTSTSMGSMPVVTSSLSSATNLPQSSTRITTIQIASSCILLYVIQDRDTCVSITSEFRLPLDTLFRLNSVLDAKCEHLHIGQILCLRDASSVSAGPPSTGNFAATTTPTMTRTTPTTAVATSSTATSLRFGGCDTYLVKAHDTCEVIATRNKLSLKDFLGLNPDLRVLGDGNCPIDVGQYVCVRGPSHSSALPTPTTQPEASSTREKTSGTPVSKGEHGTGHTPTTLEVVPIENTGTSTTRTVTKRFPV</sequence>
<dbReference type="CDD" id="cd00118">
    <property type="entry name" value="LysM"/>
    <property type="match status" value="2"/>
</dbReference>
<evidence type="ECO:0000256" key="2">
    <source>
        <dbReference type="ARBA" id="ARBA00023026"/>
    </source>
</evidence>
<keyword evidence="2" id="KW-0843">Virulence</keyword>
<dbReference type="InterPro" id="IPR018392">
    <property type="entry name" value="LysM"/>
</dbReference>
<feature type="compositionally biased region" description="Polar residues" evidence="4">
    <location>
        <begin position="344"/>
        <end position="358"/>
    </location>
</feature>
<dbReference type="EMBL" id="JAKJXP020000012">
    <property type="protein sequence ID" value="KAK7755504.1"/>
    <property type="molecule type" value="Genomic_DNA"/>
</dbReference>
<feature type="chain" id="PRO_5043025249" description="LysM domain-containing protein" evidence="5">
    <location>
        <begin position="18"/>
        <end position="405"/>
    </location>
</feature>
<feature type="compositionally biased region" description="Basic and acidic residues" evidence="4">
    <location>
        <begin position="99"/>
        <end position="108"/>
    </location>
</feature>
<dbReference type="PROSITE" id="PS51782">
    <property type="entry name" value="LYSM"/>
    <property type="match status" value="2"/>
</dbReference>
<dbReference type="SUPFAM" id="SSF54106">
    <property type="entry name" value="LysM domain"/>
    <property type="match status" value="2"/>
</dbReference>
<evidence type="ECO:0000256" key="4">
    <source>
        <dbReference type="SAM" id="MobiDB-lite"/>
    </source>
</evidence>
<name>A0AAN9V6M7_9PEZI</name>
<comment type="caution">
    <text evidence="7">The sequence shown here is derived from an EMBL/GenBank/DDBJ whole genome shotgun (WGS) entry which is preliminary data.</text>
</comment>
<feature type="region of interest" description="Disordered" evidence="4">
    <location>
        <begin position="83"/>
        <end position="129"/>
    </location>
</feature>
<dbReference type="Proteomes" id="UP001320420">
    <property type="component" value="Unassembled WGS sequence"/>
</dbReference>
<protein>
    <recommendedName>
        <fullName evidence="6">LysM domain-containing protein</fullName>
    </recommendedName>
</protein>
<evidence type="ECO:0000259" key="6">
    <source>
        <dbReference type="PROSITE" id="PS51782"/>
    </source>
</evidence>
<evidence type="ECO:0000256" key="3">
    <source>
        <dbReference type="ARBA" id="ARBA00044955"/>
    </source>
</evidence>
<keyword evidence="1" id="KW-0147">Chitin-binding</keyword>